<keyword evidence="1" id="KW-0732">Signal</keyword>
<reference evidence="2 3" key="1">
    <citation type="submission" date="2016-09" db="EMBL/GenBank/DDBJ databases">
        <title>Couchioplanes caeruleus draft genome sequence.</title>
        <authorList>
            <person name="Sheehan J."/>
            <person name="Caffrey P."/>
        </authorList>
    </citation>
    <scope>NUCLEOTIDE SEQUENCE [LARGE SCALE GENOMIC DNA]</scope>
    <source>
        <strain evidence="2 3">DSM 43634</strain>
    </source>
</reference>
<comment type="caution">
    <text evidence="2">The sequence shown here is derived from an EMBL/GenBank/DDBJ whole genome shotgun (WGS) entry which is preliminary data.</text>
</comment>
<dbReference type="EMBL" id="MEIA01000110">
    <property type="protein sequence ID" value="OJF14163.1"/>
    <property type="molecule type" value="Genomic_DNA"/>
</dbReference>
<keyword evidence="3" id="KW-1185">Reference proteome</keyword>
<feature type="chain" id="PRO_5009664570" description="Dehydratase" evidence="1">
    <location>
        <begin position="32"/>
        <end position="216"/>
    </location>
</feature>
<dbReference type="Proteomes" id="UP000182486">
    <property type="component" value="Unassembled WGS sequence"/>
</dbReference>
<organism evidence="2 3">
    <name type="scientific">Couchioplanes caeruleus subsp. caeruleus</name>
    <dbReference type="NCBI Taxonomy" id="56427"/>
    <lineage>
        <taxon>Bacteria</taxon>
        <taxon>Bacillati</taxon>
        <taxon>Actinomycetota</taxon>
        <taxon>Actinomycetes</taxon>
        <taxon>Micromonosporales</taxon>
        <taxon>Micromonosporaceae</taxon>
        <taxon>Couchioplanes</taxon>
    </lineage>
</organism>
<evidence type="ECO:0008006" key="4">
    <source>
        <dbReference type="Google" id="ProtNLM"/>
    </source>
</evidence>
<protein>
    <recommendedName>
        <fullName evidence="4">Dehydratase</fullName>
    </recommendedName>
</protein>
<gene>
    <name evidence="2" type="ORF">BG844_11260</name>
</gene>
<evidence type="ECO:0000313" key="3">
    <source>
        <dbReference type="Proteomes" id="UP000182486"/>
    </source>
</evidence>
<evidence type="ECO:0000313" key="2">
    <source>
        <dbReference type="EMBL" id="OJF14163.1"/>
    </source>
</evidence>
<evidence type="ECO:0000256" key="1">
    <source>
        <dbReference type="SAM" id="SignalP"/>
    </source>
</evidence>
<proteinExistence type="predicted"/>
<name>A0A1K0GXK5_9ACTN</name>
<dbReference type="AlphaFoldDB" id="A0A1K0GXK5"/>
<accession>A0A1K0GXK5</accession>
<sequence length="216" mass="21125">MRRLVRTAGLLTAAGGLVLAGLLAAVPAAHAAAAVPVTLDCQGRPPLGPPQQLTLSTAIQADGPAEAGTGTDFDVTLSPDPMTAPPTAGGFTVNNLRTLVLRVAVSSGAGVRSAALSGGVDIGSGTPTVTHADGLVTATVPGPIAGGATFQLPTLHLRLTAVGAAGTAITTTLAGTGYTDPSLTFAANVRAGVLNLNVPTACYPTPSPTFTSTTIV</sequence>
<dbReference type="RefSeq" id="WP_071805095.1">
    <property type="nucleotide sequence ID" value="NZ_MEIA01000110.1"/>
</dbReference>
<feature type="signal peptide" evidence="1">
    <location>
        <begin position="1"/>
        <end position="31"/>
    </location>
</feature>